<gene>
    <name evidence="1" type="ORF">M6B38_306950</name>
</gene>
<sequence>MPSATESRRVDRTIHTPVRFVISRFVQGHVNWNSAIESLDLAIASISSKKFEANMEEPDLQRINT</sequence>
<name>A0AAX6HJX8_IRIPA</name>
<dbReference type="EMBL" id="JANAVB010008794">
    <property type="protein sequence ID" value="KAJ6841339.1"/>
    <property type="molecule type" value="Genomic_DNA"/>
</dbReference>
<accession>A0AAX6HJX8</accession>
<evidence type="ECO:0000313" key="2">
    <source>
        <dbReference type="Proteomes" id="UP001140949"/>
    </source>
</evidence>
<dbReference type="Proteomes" id="UP001140949">
    <property type="component" value="Unassembled WGS sequence"/>
</dbReference>
<evidence type="ECO:0000313" key="1">
    <source>
        <dbReference type="EMBL" id="KAJ6841339.1"/>
    </source>
</evidence>
<protein>
    <submittedName>
        <fullName evidence="1">Uncharacterized protein</fullName>
    </submittedName>
</protein>
<reference evidence="1" key="2">
    <citation type="submission" date="2023-04" db="EMBL/GenBank/DDBJ databases">
        <authorList>
            <person name="Bruccoleri R.E."/>
            <person name="Oakeley E.J."/>
            <person name="Faust A.-M."/>
            <person name="Dessus-Babus S."/>
            <person name="Altorfer M."/>
            <person name="Burckhardt D."/>
            <person name="Oertli M."/>
            <person name="Naumann U."/>
            <person name="Petersen F."/>
            <person name="Wong J."/>
        </authorList>
    </citation>
    <scope>NUCLEOTIDE SEQUENCE</scope>
    <source>
        <strain evidence="1">GSM-AAB239-AS_SAM_17_03QT</strain>
        <tissue evidence="1">Leaf</tissue>
    </source>
</reference>
<proteinExistence type="predicted"/>
<dbReference type="AlphaFoldDB" id="A0AAX6HJX8"/>
<organism evidence="1 2">
    <name type="scientific">Iris pallida</name>
    <name type="common">Sweet iris</name>
    <dbReference type="NCBI Taxonomy" id="29817"/>
    <lineage>
        <taxon>Eukaryota</taxon>
        <taxon>Viridiplantae</taxon>
        <taxon>Streptophyta</taxon>
        <taxon>Embryophyta</taxon>
        <taxon>Tracheophyta</taxon>
        <taxon>Spermatophyta</taxon>
        <taxon>Magnoliopsida</taxon>
        <taxon>Liliopsida</taxon>
        <taxon>Asparagales</taxon>
        <taxon>Iridaceae</taxon>
        <taxon>Iridoideae</taxon>
        <taxon>Irideae</taxon>
        <taxon>Iris</taxon>
    </lineage>
</organism>
<keyword evidence="2" id="KW-1185">Reference proteome</keyword>
<comment type="caution">
    <text evidence="1">The sequence shown here is derived from an EMBL/GenBank/DDBJ whole genome shotgun (WGS) entry which is preliminary data.</text>
</comment>
<reference evidence="1" key="1">
    <citation type="journal article" date="2023" name="GigaByte">
        <title>Genome assembly of the bearded iris, Iris pallida Lam.</title>
        <authorList>
            <person name="Bruccoleri R.E."/>
            <person name="Oakeley E.J."/>
            <person name="Faust A.M.E."/>
            <person name="Altorfer M."/>
            <person name="Dessus-Babus S."/>
            <person name="Burckhardt D."/>
            <person name="Oertli M."/>
            <person name="Naumann U."/>
            <person name="Petersen F."/>
            <person name="Wong J."/>
        </authorList>
    </citation>
    <scope>NUCLEOTIDE SEQUENCE</scope>
    <source>
        <strain evidence="1">GSM-AAB239-AS_SAM_17_03QT</strain>
    </source>
</reference>